<dbReference type="SUPFAM" id="SSF47113">
    <property type="entry name" value="Histone-fold"/>
    <property type="match status" value="1"/>
</dbReference>
<dbReference type="Gene3D" id="1.10.20.10">
    <property type="entry name" value="Histone, subunit A"/>
    <property type="match status" value="1"/>
</dbReference>
<reference evidence="3 4" key="1">
    <citation type="submission" date="2021-06" db="EMBL/GenBank/DDBJ databases">
        <title>Caerostris extrusa draft genome.</title>
        <authorList>
            <person name="Kono N."/>
            <person name="Arakawa K."/>
        </authorList>
    </citation>
    <scope>NUCLEOTIDE SEQUENCE [LARGE SCALE GENOMIC DNA]</scope>
</reference>
<comment type="subunit">
    <text evidence="1">The nucleosome is a histone octamer containing two molecules each of H2A, H2B, H3 and H4 assembled in one H3-H4 heterotetramer and two H2A-H2B heterodimers. The octamer wraps approximately 147 bp of DNA.</text>
</comment>
<accession>A0AAV4VTS6</accession>
<dbReference type="GO" id="GO:0046982">
    <property type="term" value="F:protein heterodimerization activity"/>
    <property type="evidence" value="ECO:0007669"/>
    <property type="project" value="InterPro"/>
</dbReference>
<dbReference type="AlphaFoldDB" id="A0AAV4VTS6"/>
<dbReference type="SMART" id="SM00414">
    <property type="entry name" value="H2A"/>
    <property type="match status" value="1"/>
</dbReference>
<keyword evidence="1" id="KW-0238">DNA-binding</keyword>
<dbReference type="GO" id="GO:0030527">
    <property type="term" value="F:structural constituent of chromatin"/>
    <property type="evidence" value="ECO:0007669"/>
    <property type="project" value="InterPro"/>
</dbReference>
<protein>
    <recommendedName>
        <fullName evidence="1">Histone H2A</fullName>
    </recommendedName>
</protein>
<evidence type="ECO:0000256" key="1">
    <source>
        <dbReference type="RuleBase" id="RU003767"/>
    </source>
</evidence>
<dbReference type="PANTHER" id="PTHR23430">
    <property type="entry name" value="HISTONE H2A"/>
    <property type="match status" value="1"/>
</dbReference>
<organism evidence="3 4">
    <name type="scientific">Caerostris extrusa</name>
    <name type="common">Bark spider</name>
    <name type="synonym">Caerostris bankana</name>
    <dbReference type="NCBI Taxonomy" id="172846"/>
    <lineage>
        <taxon>Eukaryota</taxon>
        <taxon>Metazoa</taxon>
        <taxon>Ecdysozoa</taxon>
        <taxon>Arthropoda</taxon>
        <taxon>Chelicerata</taxon>
        <taxon>Arachnida</taxon>
        <taxon>Araneae</taxon>
        <taxon>Araneomorphae</taxon>
        <taxon>Entelegynae</taxon>
        <taxon>Araneoidea</taxon>
        <taxon>Araneidae</taxon>
        <taxon>Caerostris</taxon>
    </lineage>
</organism>
<dbReference type="InterPro" id="IPR009072">
    <property type="entry name" value="Histone-fold"/>
</dbReference>
<keyword evidence="1" id="KW-0544">Nucleosome core</keyword>
<dbReference type="EMBL" id="BPLR01014988">
    <property type="protein sequence ID" value="GIY72750.1"/>
    <property type="molecule type" value="Genomic_DNA"/>
</dbReference>
<evidence type="ECO:0000313" key="4">
    <source>
        <dbReference type="Proteomes" id="UP001054945"/>
    </source>
</evidence>
<keyword evidence="4" id="KW-1185">Reference proteome</keyword>
<name>A0AAV4VTS6_CAEEX</name>
<keyword evidence="1" id="KW-0539">Nucleus</keyword>
<dbReference type="GO" id="GO:0005634">
    <property type="term" value="C:nucleus"/>
    <property type="evidence" value="ECO:0007669"/>
    <property type="project" value="UniProtKB-SubCell"/>
</dbReference>
<gene>
    <name evidence="3" type="primary">AVEN_97456_1</name>
    <name evidence="3" type="ORF">CEXT_275351</name>
</gene>
<dbReference type="GO" id="GO:0000786">
    <property type="term" value="C:nucleosome"/>
    <property type="evidence" value="ECO:0007669"/>
    <property type="project" value="UniProtKB-KW"/>
</dbReference>
<dbReference type="GO" id="GO:0003677">
    <property type="term" value="F:DNA binding"/>
    <property type="evidence" value="ECO:0007669"/>
    <property type="project" value="UniProtKB-KW"/>
</dbReference>
<dbReference type="InterPro" id="IPR002119">
    <property type="entry name" value="Histone_H2A"/>
</dbReference>
<comment type="similarity">
    <text evidence="1">Belongs to the histone H2A family.</text>
</comment>
<sequence>MAKSRKRSASSKSGPSAKRVTPSTRSSAMHREKRFPMDKIHELLERKFPSGNVKAEAAVFLTAVLEYLAIEILELSTNVARSRSGGRDGVKVTLQDMLQAIEADSETKELIDKVRQANASAK</sequence>
<feature type="compositionally biased region" description="Low complexity" evidence="2">
    <location>
        <begin position="10"/>
        <end position="19"/>
    </location>
</feature>
<dbReference type="PRINTS" id="PR00620">
    <property type="entry name" value="HISTONEH2A"/>
</dbReference>
<comment type="subcellular location">
    <subcellularLocation>
        <location evidence="1">Nucleus</location>
    </subcellularLocation>
</comment>
<evidence type="ECO:0000313" key="3">
    <source>
        <dbReference type="EMBL" id="GIY72750.1"/>
    </source>
</evidence>
<dbReference type="Proteomes" id="UP001054945">
    <property type="component" value="Unassembled WGS sequence"/>
</dbReference>
<keyword evidence="1" id="KW-0158">Chromosome</keyword>
<evidence type="ECO:0000256" key="2">
    <source>
        <dbReference type="SAM" id="MobiDB-lite"/>
    </source>
</evidence>
<comment type="caution">
    <text evidence="3">The sequence shown here is derived from an EMBL/GenBank/DDBJ whole genome shotgun (WGS) entry which is preliminary data.</text>
</comment>
<proteinExistence type="inferred from homology"/>
<feature type="region of interest" description="Disordered" evidence="2">
    <location>
        <begin position="1"/>
        <end position="36"/>
    </location>
</feature>